<organism evidence="1 2">
    <name type="scientific">Solanum verrucosum</name>
    <dbReference type="NCBI Taxonomy" id="315347"/>
    <lineage>
        <taxon>Eukaryota</taxon>
        <taxon>Viridiplantae</taxon>
        <taxon>Streptophyta</taxon>
        <taxon>Embryophyta</taxon>
        <taxon>Tracheophyta</taxon>
        <taxon>Spermatophyta</taxon>
        <taxon>Magnoliopsida</taxon>
        <taxon>eudicotyledons</taxon>
        <taxon>Gunneridae</taxon>
        <taxon>Pentapetalae</taxon>
        <taxon>asterids</taxon>
        <taxon>lamiids</taxon>
        <taxon>Solanales</taxon>
        <taxon>Solanaceae</taxon>
        <taxon>Solanoideae</taxon>
        <taxon>Solaneae</taxon>
        <taxon>Solanum</taxon>
    </lineage>
</organism>
<sequence length="180" mass="21386">MITMTPSDSLDIIRTMRMVGNFAYGTLINSVFFSFNAALQEISNSGNVYGYYLLEISYLDAYEYRKQPLYLYKVAHTQIREKEILFLVKLLMELWEKMMDPMRKAWIRVSTRIRIHKTGHVKLHRDVRKCEYEDVQILWDMLKKNEKGSDASKSPSGRKKVRFWDIIDWAKRAPFICRSV</sequence>
<protein>
    <submittedName>
        <fullName evidence="1">Uncharacterized protein</fullName>
    </submittedName>
</protein>
<dbReference type="PANTHER" id="PTHR33181">
    <property type="entry name" value="OS01G0778500 PROTEIN"/>
    <property type="match status" value="1"/>
</dbReference>
<gene>
    <name evidence="1" type="ORF">MTR67_020723</name>
</gene>
<reference evidence="1" key="1">
    <citation type="submission" date="2023-08" db="EMBL/GenBank/DDBJ databases">
        <title>A de novo genome assembly of Solanum verrucosum Schlechtendal, a Mexican diploid species geographically isolated from the other diploid A-genome species in potato relatives.</title>
        <authorList>
            <person name="Hosaka K."/>
        </authorList>
    </citation>
    <scope>NUCLEOTIDE SEQUENCE</scope>
    <source>
        <tissue evidence="1">Young leaves</tissue>
    </source>
</reference>
<dbReference type="Proteomes" id="UP001234989">
    <property type="component" value="Chromosome 4"/>
</dbReference>
<dbReference type="PANTHER" id="PTHR33181:SF58">
    <property type="match status" value="1"/>
</dbReference>
<dbReference type="AlphaFoldDB" id="A0AAF0TW58"/>
<evidence type="ECO:0000313" key="1">
    <source>
        <dbReference type="EMBL" id="WMV27338.1"/>
    </source>
</evidence>
<evidence type="ECO:0000313" key="2">
    <source>
        <dbReference type="Proteomes" id="UP001234989"/>
    </source>
</evidence>
<name>A0AAF0TW58_SOLVR</name>
<proteinExistence type="predicted"/>
<accession>A0AAF0TW58</accession>
<dbReference type="EMBL" id="CP133615">
    <property type="protein sequence ID" value="WMV27338.1"/>
    <property type="molecule type" value="Genomic_DNA"/>
</dbReference>
<keyword evidence="2" id="KW-1185">Reference proteome</keyword>